<organism evidence="3 4">
    <name type="scientific">Rhynchospora breviuscula</name>
    <dbReference type="NCBI Taxonomy" id="2022672"/>
    <lineage>
        <taxon>Eukaryota</taxon>
        <taxon>Viridiplantae</taxon>
        <taxon>Streptophyta</taxon>
        <taxon>Embryophyta</taxon>
        <taxon>Tracheophyta</taxon>
        <taxon>Spermatophyta</taxon>
        <taxon>Magnoliopsida</taxon>
        <taxon>Liliopsida</taxon>
        <taxon>Poales</taxon>
        <taxon>Cyperaceae</taxon>
        <taxon>Cyperoideae</taxon>
        <taxon>Rhynchosporeae</taxon>
        <taxon>Rhynchospora</taxon>
    </lineage>
</organism>
<evidence type="ECO:0000313" key="3">
    <source>
        <dbReference type="EMBL" id="KAJ1695667.1"/>
    </source>
</evidence>
<evidence type="ECO:0000256" key="2">
    <source>
        <dbReference type="SAM" id="Phobius"/>
    </source>
</evidence>
<accession>A0A9Q0HRG2</accession>
<dbReference type="PANTHER" id="PTHR31362">
    <property type="entry name" value="GLYCOSYLTRANSFERASE STELLO1-RELATED"/>
    <property type="match status" value="1"/>
</dbReference>
<dbReference type="PANTHER" id="PTHR31362:SF0">
    <property type="entry name" value="EXOSTOSIN DOMAIN-CONTAINING PROTEIN-RELATED"/>
    <property type="match status" value="1"/>
</dbReference>
<gene>
    <name evidence="3" type="ORF">LUZ63_012365</name>
</gene>
<feature type="transmembrane region" description="Helical" evidence="2">
    <location>
        <begin position="42"/>
        <end position="61"/>
    </location>
</feature>
<evidence type="ECO:0000256" key="1">
    <source>
        <dbReference type="SAM" id="MobiDB-lite"/>
    </source>
</evidence>
<dbReference type="InterPro" id="IPR005049">
    <property type="entry name" value="STL-like"/>
</dbReference>
<proteinExistence type="predicted"/>
<keyword evidence="2" id="KW-0472">Membrane</keyword>
<protein>
    <submittedName>
        <fullName evidence="3">Uncharacterized protein</fullName>
    </submittedName>
</protein>
<dbReference type="EMBL" id="JAMQYH010000003">
    <property type="protein sequence ID" value="KAJ1695667.1"/>
    <property type="molecule type" value="Genomic_DNA"/>
</dbReference>
<keyword evidence="4" id="KW-1185">Reference proteome</keyword>
<dbReference type="OrthoDB" id="408493at2759"/>
<dbReference type="Proteomes" id="UP001151287">
    <property type="component" value="Unassembled WGS sequence"/>
</dbReference>
<evidence type="ECO:0000313" key="4">
    <source>
        <dbReference type="Proteomes" id="UP001151287"/>
    </source>
</evidence>
<dbReference type="AlphaFoldDB" id="A0A9Q0HRG2"/>
<sequence>MMVQDRVVPKMVPTPPHHTPSRSTNRNFAKRLDFATWASENSYKILVVLLVIGTVAALFFLRNAGDSAALLCFEQSNSAKSAAHKIQYPQISWSNVAPVRPLGPSMPYSSFKSEKWIVVSVSSAPTDALRALTRIKGWQLLAVGNSETPTDWSLKGAIYLSLEQQAQLGFRSVDFLPYSSYVRKTVGYLFAIQHGAKMIFDADDRAEVLGSDLGRHFDTDLVEQKHPVLLQYSHANPNRTVVNPYIHFGQRSVWPRGLPLDHVGDVAHEEFYTEVFGGRQFIQQGLSNGLPDVDAIFYYTRKSSGLESFDIRFDEDAPKVVLPQGMMVPVNSFNTLYHSQAFWGLMLPVSISSMASDVIRGYWAQRILWEIGGYVAVYPPTIYRMDKVEAYPFSEEKDLHVNVNRLIKFLNSWRSNKHTLFERILHLSYAMAEEGFWSEQDVKMTAAWLQDLLAIGYQQPRLMSLELDRGRAAIGHGDKKEFVPKKLPSVHLGVEEIGTVNFEIGNLIRWRKHFGNVVLVMHLGAPVDRTALEWRLLYGRIFKTVIILAEQGSWDLAVEQCPIGHAYKYLPKVFERYSGAEGFLFLQDNMILNYWNLLQADKTKLWITDKVKDSWFTKPKLGNADEWFLKQGEMVAQVVSNFPVHFQTSYKESMGDEDKITFCSSELFYIPGRFVGDFADLVGLVGDLDIHHKIAVPMFFLSMDLPQNFDSDALAKTVYKTKLSPNDTFSSIYTAQAPAVFPMKVQNEVNFVKLVRLMASGDPLLMELV</sequence>
<keyword evidence="2" id="KW-1133">Transmembrane helix</keyword>
<dbReference type="Pfam" id="PF03385">
    <property type="entry name" value="STELLO"/>
    <property type="match status" value="1"/>
</dbReference>
<comment type="caution">
    <text evidence="3">The sequence shown here is derived from an EMBL/GenBank/DDBJ whole genome shotgun (WGS) entry which is preliminary data.</text>
</comment>
<name>A0A9Q0HRG2_9POAL</name>
<feature type="region of interest" description="Disordered" evidence="1">
    <location>
        <begin position="1"/>
        <end position="25"/>
    </location>
</feature>
<keyword evidence="2" id="KW-0812">Transmembrane</keyword>
<reference evidence="3" key="1">
    <citation type="journal article" date="2022" name="Cell">
        <title>Repeat-based holocentromeres influence genome architecture and karyotype evolution.</title>
        <authorList>
            <person name="Hofstatter P.G."/>
            <person name="Thangavel G."/>
            <person name="Lux T."/>
            <person name="Neumann P."/>
            <person name="Vondrak T."/>
            <person name="Novak P."/>
            <person name="Zhang M."/>
            <person name="Costa L."/>
            <person name="Castellani M."/>
            <person name="Scott A."/>
            <person name="Toegelov H."/>
            <person name="Fuchs J."/>
            <person name="Mata-Sucre Y."/>
            <person name="Dias Y."/>
            <person name="Vanzela A.L.L."/>
            <person name="Huettel B."/>
            <person name="Almeida C.C.S."/>
            <person name="Simkova H."/>
            <person name="Souza G."/>
            <person name="Pedrosa-Harand A."/>
            <person name="Macas J."/>
            <person name="Mayer K.F.X."/>
            <person name="Houben A."/>
            <person name="Marques A."/>
        </authorList>
    </citation>
    <scope>NUCLEOTIDE SEQUENCE</scope>
    <source>
        <strain evidence="3">RhyBre1mFocal</strain>
    </source>
</reference>